<dbReference type="SUPFAM" id="SSF103473">
    <property type="entry name" value="MFS general substrate transporter"/>
    <property type="match status" value="1"/>
</dbReference>
<comment type="caution">
    <text evidence="7">The sequence shown here is derived from an EMBL/GenBank/DDBJ whole genome shotgun (WGS) entry which is preliminary data.</text>
</comment>
<dbReference type="PANTHER" id="PTHR23502:SF47">
    <property type="entry name" value="MAJOR FACILITATOR SUPERFAMILY (MFS) PROFILE DOMAIN-CONTAINING PROTEIN-RELATED"/>
    <property type="match status" value="1"/>
</dbReference>
<keyword evidence="8" id="KW-1185">Reference proteome</keyword>
<evidence type="ECO:0000256" key="3">
    <source>
        <dbReference type="ARBA" id="ARBA00022989"/>
    </source>
</evidence>
<dbReference type="AlphaFoldDB" id="A0A428U9G2"/>
<evidence type="ECO:0000256" key="4">
    <source>
        <dbReference type="ARBA" id="ARBA00023136"/>
    </source>
</evidence>
<dbReference type="EMBL" id="NIZV01000083">
    <property type="protein sequence ID" value="RSM10920.1"/>
    <property type="molecule type" value="Genomic_DNA"/>
</dbReference>
<gene>
    <name evidence="7" type="ORF">CDV31_007048</name>
</gene>
<dbReference type="InterPro" id="IPR036259">
    <property type="entry name" value="MFS_trans_sf"/>
</dbReference>
<keyword evidence="2 6" id="KW-0812">Transmembrane</keyword>
<dbReference type="GO" id="GO:0005886">
    <property type="term" value="C:plasma membrane"/>
    <property type="evidence" value="ECO:0007669"/>
    <property type="project" value="TreeGrafter"/>
</dbReference>
<keyword evidence="5" id="KW-0325">Glycoprotein</keyword>
<name>A0A428U9G2_9HYPO</name>
<feature type="transmembrane region" description="Helical" evidence="6">
    <location>
        <begin position="46"/>
        <end position="72"/>
    </location>
</feature>
<evidence type="ECO:0000256" key="5">
    <source>
        <dbReference type="ARBA" id="ARBA00023180"/>
    </source>
</evidence>
<evidence type="ECO:0000256" key="6">
    <source>
        <dbReference type="SAM" id="Phobius"/>
    </source>
</evidence>
<sequence length="150" mass="16795">MFIGMQCVGLLIPIVYGKTARACRQAESLDDTTNGQVKFNPELRLCIWSAILAAFLFGFGITGVFIPTYLFIIDSYEVYSASALTFVSLVRYFAAGGMTVVRIPWYENMGVSHTLTILACISVLLVPIPYLLYFYGHHLRAKSKYAVSWE</sequence>
<accession>A0A428U9G2</accession>
<dbReference type="PANTHER" id="PTHR23502">
    <property type="entry name" value="MAJOR FACILITATOR SUPERFAMILY"/>
    <property type="match status" value="1"/>
</dbReference>
<evidence type="ECO:0008006" key="9">
    <source>
        <dbReference type="Google" id="ProtNLM"/>
    </source>
</evidence>
<feature type="transmembrane region" description="Helical" evidence="6">
    <location>
        <begin position="84"/>
        <end position="105"/>
    </location>
</feature>
<evidence type="ECO:0000256" key="1">
    <source>
        <dbReference type="ARBA" id="ARBA00004141"/>
    </source>
</evidence>
<keyword evidence="4 6" id="KW-0472">Membrane</keyword>
<evidence type="ECO:0000313" key="8">
    <source>
        <dbReference type="Proteomes" id="UP000288429"/>
    </source>
</evidence>
<organism evidence="7 8">
    <name type="scientific">Fusarium ambrosium</name>
    <dbReference type="NCBI Taxonomy" id="131363"/>
    <lineage>
        <taxon>Eukaryota</taxon>
        <taxon>Fungi</taxon>
        <taxon>Dikarya</taxon>
        <taxon>Ascomycota</taxon>
        <taxon>Pezizomycotina</taxon>
        <taxon>Sordariomycetes</taxon>
        <taxon>Hypocreomycetidae</taxon>
        <taxon>Hypocreales</taxon>
        <taxon>Nectriaceae</taxon>
        <taxon>Fusarium</taxon>
        <taxon>Fusarium solani species complex</taxon>
    </lineage>
</organism>
<dbReference type="Proteomes" id="UP000288429">
    <property type="component" value="Unassembled WGS sequence"/>
</dbReference>
<proteinExistence type="predicted"/>
<dbReference type="GO" id="GO:0022857">
    <property type="term" value="F:transmembrane transporter activity"/>
    <property type="evidence" value="ECO:0007669"/>
    <property type="project" value="TreeGrafter"/>
</dbReference>
<keyword evidence="3 6" id="KW-1133">Transmembrane helix</keyword>
<reference evidence="7 8" key="1">
    <citation type="submission" date="2017-06" db="EMBL/GenBank/DDBJ databases">
        <title>Cmopartive genomic analysis of Ambrosia Fusariam Clade fungi.</title>
        <authorList>
            <person name="Stajich J.E."/>
            <person name="Carrillo J."/>
            <person name="Kijimoto T."/>
            <person name="Eskalen A."/>
            <person name="O'Donnell K."/>
            <person name="Kasson M."/>
        </authorList>
    </citation>
    <scope>NUCLEOTIDE SEQUENCE [LARGE SCALE GENOMIC DNA]</scope>
    <source>
        <strain evidence="7 8">NRRL 20438</strain>
    </source>
</reference>
<evidence type="ECO:0000256" key="2">
    <source>
        <dbReference type="ARBA" id="ARBA00022692"/>
    </source>
</evidence>
<protein>
    <recommendedName>
        <fullName evidence="9">Major facilitator superfamily (MFS) profile domain-containing protein</fullName>
    </recommendedName>
</protein>
<comment type="subcellular location">
    <subcellularLocation>
        <location evidence="1">Membrane</location>
        <topology evidence="1">Multi-pass membrane protein</topology>
    </subcellularLocation>
</comment>
<feature type="transmembrane region" description="Helical" evidence="6">
    <location>
        <begin position="111"/>
        <end position="135"/>
    </location>
</feature>
<evidence type="ECO:0000313" key="7">
    <source>
        <dbReference type="EMBL" id="RSM10920.1"/>
    </source>
</evidence>